<evidence type="ECO:0000256" key="2">
    <source>
        <dbReference type="ARBA" id="ARBA00022803"/>
    </source>
</evidence>
<dbReference type="PANTHER" id="PTHR16193">
    <property type="entry name" value="TETRATRICOPEPTIDE REPEAT PROTEIN 27"/>
    <property type="match status" value="1"/>
</dbReference>
<feature type="region of interest" description="Disordered" evidence="4">
    <location>
        <begin position="306"/>
        <end position="329"/>
    </location>
</feature>
<evidence type="ECO:0000313" key="5">
    <source>
        <dbReference type="EMBL" id="KAF2837317.1"/>
    </source>
</evidence>
<feature type="region of interest" description="Disordered" evidence="4">
    <location>
        <begin position="705"/>
        <end position="736"/>
    </location>
</feature>
<keyword evidence="2 3" id="KW-0802">TPR repeat</keyword>
<dbReference type="PANTHER" id="PTHR16193:SF0">
    <property type="entry name" value="TETRATRICOPEPTIDE REPEAT PROTEIN 27"/>
    <property type="match status" value="1"/>
</dbReference>
<dbReference type="PROSITE" id="PS50005">
    <property type="entry name" value="TPR"/>
    <property type="match status" value="1"/>
</dbReference>
<dbReference type="AlphaFoldDB" id="A0A9P4S726"/>
<organism evidence="5 6">
    <name type="scientific">Patellaria atrata CBS 101060</name>
    <dbReference type="NCBI Taxonomy" id="1346257"/>
    <lineage>
        <taxon>Eukaryota</taxon>
        <taxon>Fungi</taxon>
        <taxon>Dikarya</taxon>
        <taxon>Ascomycota</taxon>
        <taxon>Pezizomycotina</taxon>
        <taxon>Dothideomycetes</taxon>
        <taxon>Dothideomycetes incertae sedis</taxon>
        <taxon>Patellariales</taxon>
        <taxon>Patellariaceae</taxon>
        <taxon>Patellaria</taxon>
    </lineage>
</organism>
<dbReference type="Gene3D" id="1.25.40.10">
    <property type="entry name" value="Tetratricopeptide repeat domain"/>
    <property type="match status" value="1"/>
</dbReference>
<dbReference type="SUPFAM" id="SSF48452">
    <property type="entry name" value="TPR-like"/>
    <property type="match status" value="1"/>
</dbReference>
<name>A0A9P4S726_9PEZI</name>
<dbReference type="Proteomes" id="UP000799429">
    <property type="component" value="Unassembled WGS sequence"/>
</dbReference>
<evidence type="ECO:0000256" key="3">
    <source>
        <dbReference type="PROSITE-ProRule" id="PRU00339"/>
    </source>
</evidence>
<feature type="compositionally biased region" description="Polar residues" evidence="4">
    <location>
        <begin position="366"/>
        <end position="377"/>
    </location>
</feature>
<dbReference type="EMBL" id="MU006100">
    <property type="protein sequence ID" value="KAF2837317.1"/>
    <property type="molecule type" value="Genomic_DNA"/>
</dbReference>
<dbReference type="InterPro" id="IPR011990">
    <property type="entry name" value="TPR-like_helical_dom_sf"/>
</dbReference>
<evidence type="ECO:0000256" key="4">
    <source>
        <dbReference type="SAM" id="MobiDB-lite"/>
    </source>
</evidence>
<sequence length="963" mass="107247">MTDALIELLKISLPGDILVSLGDELSNVQNCEFEKLLQNPLIQFVLGKQRSETTDTFDPPNTPLWSDFIEQRLDSILTQKRGISEDSHEENPQYEQYLFLLLALASLNAFLQSNVTGPPLSFSVTEALFPKKIVSDQTKLPEIRSELILSLTVDGVAAYKLTPNIELFCLANAIIQHAPVLGDVNVARWIKLRTEFAHQKLLSEVAPSLQSSIYSNLDTVESFLHSVENNSLRSEIYVEYLLERSAVHTHHGLDKKARADIEEAAKRRKFEFALTGLLGKRTRYQQKETSQLVVLARSAETLDSRQFSQDDGISTSQTETRAVSDGNKHIEIRPKNLDLNDDTLLESISFSDTQPTSVDVQDEDTLPSSLRSLDPSNQPKLAPLDSIILLALASSITNTSPAHGLTREETLPYATRVVEGGSPNWQVYTQALLVRSRIEGYKSRTTERGLLQLQALVDQVIAETEAVPTSTNGDIAPTQASTFLPRPKESESAPASERLRYIFQLASPTRWELEAELAARWVQLGGLRSALEIYERLEMWAEAALCWAATEREEKAKKVVRRQLFHASTGDDIQVDLDEEKWEGPARDPPPADAPRLYCILGDIDQETRMYEKAWEVSNRRYARAQRSLGRHYFAAKDYVKAAAAYSASLQVNHLNQTSWFALGCALLELEAYNRAAQAFTKVVQLDDTDAEAWSNLAAALLHIEESTETPPTTDTNEDKLNQSDDITSPHSPRNHKRDALHALKNAAKLKNTESRIWENLLTVSASLSPPSYADIATSMRRLIALRGASAGESCIDAPILDMLLRHVIAETGVYEPQKRGLQRIVLELVDTQVQPLITSSRQLWQIVARAALWRNRPGAALEATEKAWRAVLAVPGWEYGSEMQWGAVVEATVELVDAYENLGPRERTEGLSAGSGEVVARDWRFKGRSAVRSVLGRGKDGFEGTPGWERLEGVLEGLRGKG</sequence>
<keyword evidence="6" id="KW-1185">Reference proteome</keyword>
<dbReference type="InterPro" id="IPR044244">
    <property type="entry name" value="TTC27/Emw1"/>
</dbReference>
<keyword evidence="1" id="KW-0677">Repeat</keyword>
<feature type="compositionally biased region" description="Polar residues" evidence="4">
    <location>
        <begin position="468"/>
        <end position="482"/>
    </location>
</feature>
<dbReference type="InterPro" id="IPR019734">
    <property type="entry name" value="TPR_rpt"/>
</dbReference>
<accession>A0A9P4S726</accession>
<evidence type="ECO:0000256" key="1">
    <source>
        <dbReference type="ARBA" id="ARBA00022737"/>
    </source>
</evidence>
<dbReference type="SMART" id="SM00028">
    <property type="entry name" value="TPR"/>
    <property type="match status" value="2"/>
</dbReference>
<evidence type="ECO:0000313" key="6">
    <source>
        <dbReference type="Proteomes" id="UP000799429"/>
    </source>
</evidence>
<feature type="region of interest" description="Disordered" evidence="4">
    <location>
        <begin position="468"/>
        <end position="491"/>
    </location>
</feature>
<reference evidence="5" key="1">
    <citation type="journal article" date="2020" name="Stud. Mycol.">
        <title>101 Dothideomycetes genomes: a test case for predicting lifestyles and emergence of pathogens.</title>
        <authorList>
            <person name="Haridas S."/>
            <person name="Albert R."/>
            <person name="Binder M."/>
            <person name="Bloem J."/>
            <person name="Labutti K."/>
            <person name="Salamov A."/>
            <person name="Andreopoulos B."/>
            <person name="Baker S."/>
            <person name="Barry K."/>
            <person name="Bills G."/>
            <person name="Bluhm B."/>
            <person name="Cannon C."/>
            <person name="Castanera R."/>
            <person name="Culley D."/>
            <person name="Daum C."/>
            <person name="Ezra D."/>
            <person name="Gonzalez J."/>
            <person name="Henrissat B."/>
            <person name="Kuo A."/>
            <person name="Liang C."/>
            <person name="Lipzen A."/>
            <person name="Lutzoni F."/>
            <person name="Magnuson J."/>
            <person name="Mondo S."/>
            <person name="Nolan M."/>
            <person name="Ohm R."/>
            <person name="Pangilinan J."/>
            <person name="Park H.-J."/>
            <person name="Ramirez L."/>
            <person name="Alfaro M."/>
            <person name="Sun H."/>
            <person name="Tritt A."/>
            <person name="Yoshinaga Y."/>
            <person name="Zwiers L.-H."/>
            <person name="Turgeon B."/>
            <person name="Goodwin S."/>
            <person name="Spatafora J."/>
            <person name="Crous P."/>
            <person name="Grigoriev I."/>
        </authorList>
    </citation>
    <scope>NUCLEOTIDE SEQUENCE</scope>
    <source>
        <strain evidence="5">CBS 101060</strain>
    </source>
</reference>
<comment type="caution">
    <text evidence="5">The sequence shown here is derived from an EMBL/GenBank/DDBJ whole genome shotgun (WGS) entry which is preliminary data.</text>
</comment>
<feature type="compositionally biased region" description="Polar residues" evidence="4">
    <location>
        <begin position="306"/>
        <end position="321"/>
    </location>
</feature>
<gene>
    <name evidence="5" type="ORF">M501DRAFT_978421</name>
</gene>
<dbReference type="OrthoDB" id="1936594at2759"/>
<protein>
    <submittedName>
        <fullName evidence="5">TPR-like protein</fullName>
    </submittedName>
</protein>
<feature type="region of interest" description="Disordered" evidence="4">
    <location>
        <begin position="352"/>
        <end position="377"/>
    </location>
</feature>
<feature type="repeat" description="TPR" evidence="3">
    <location>
        <begin position="657"/>
        <end position="690"/>
    </location>
</feature>
<proteinExistence type="predicted"/>